<dbReference type="InterPro" id="IPR008700">
    <property type="entry name" value="TypeIII_avirulence_cleave"/>
</dbReference>
<feature type="domain" description="RIN4 pathogenic type III effector avirulence factor Avr cleavage site" evidence="3">
    <location>
        <begin position="5"/>
        <end position="38"/>
    </location>
</feature>
<reference evidence="4" key="1">
    <citation type="submission" date="2020-01" db="EMBL/GenBank/DDBJ databases">
        <title>Genome sequence of Kobresia littledalei, the first chromosome-level genome in the family Cyperaceae.</title>
        <authorList>
            <person name="Qu G."/>
        </authorList>
    </citation>
    <scope>NUCLEOTIDE SEQUENCE</scope>
    <source>
        <strain evidence="4">C.B.Clarke</strain>
        <tissue evidence="4">Leaf</tissue>
    </source>
</reference>
<evidence type="ECO:0000313" key="5">
    <source>
        <dbReference type="Proteomes" id="UP000623129"/>
    </source>
</evidence>
<keyword evidence="2" id="KW-0812">Transmembrane</keyword>
<dbReference type="EMBL" id="SWLB01000012">
    <property type="protein sequence ID" value="KAF3331405.1"/>
    <property type="molecule type" value="Genomic_DNA"/>
</dbReference>
<dbReference type="OrthoDB" id="1903947at2759"/>
<keyword evidence="5" id="KW-1185">Reference proteome</keyword>
<evidence type="ECO:0000259" key="3">
    <source>
        <dbReference type="Pfam" id="PF05627"/>
    </source>
</evidence>
<dbReference type="PANTHER" id="PTHR33159">
    <property type="entry name" value="RPM1-INTERACTING PROTEIN 4 (RIN4) FAMILY PROTEIN"/>
    <property type="match status" value="1"/>
</dbReference>
<proteinExistence type="predicted"/>
<evidence type="ECO:0000313" key="4">
    <source>
        <dbReference type="EMBL" id="KAF3331405.1"/>
    </source>
</evidence>
<feature type="region of interest" description="Disordered" evidence="1">
    <location>
        <begin position="1"/>
        <end position="20"/>
    </location>
</feature>
<dbReference type="AlphaFoldDB" id="A0A833QRY0"/>
<dbReference type="Proteomes" id="UP000623129">
    <property type="component" value="Unassembled WGS sequence"/>
</dbReference>
<sequence length="149" mass="16557">MAEENGRPLPKFGDWDVNDPASADGFTVIFNKARDEKKGGNTQDTDSPMKDDRSNKPTVGHATRSNSVSFFLFVIDPELTPVKHQFTSPCAINTSLAEYFIQFDLEHALIFKYCLVLGLILAPSLLNLALSLFFLCNGIQSQLEELSNQ</sequence>
<dbReference type="PANTHER" id="PTHR33159:SF100">
    <property type="entry name" value="OS06G0286375 PROTEIN"/>
    <property type="match status" value="1"/>
</dbReference>
<evidence type="ECO:0000256" key="2">
    <source>
        <dbReference type="SAM" id="Phobius"/>
    </source>
</evidence>
<name>A0A833QRY0_9POAL</name>
<evidence type="ECO:0000256" key="1">
    <source>
        <dbReference type="SAM" id="MobiDB-lite"/>
    </source>
</evidence>
<keyword evidence="2" id="KW-0472">Membrane</keyword>
<dbReference type="InterPro" id="IPR040387">
    <property type="entry name" value="RIN4/NOI4"/>
</dbReference>
<dbReference type="Pfam" id="PF05627">
    <property type="entry name" value="AvrRpt-cleavage"/>
    <property type="match status" value="1"/>
</dbReference>
<keyword evidence="2" id="KW-1133">Transmembrane helix</keyword>
<feature type="region of interest" description="Disordered" evidence="1">
    <location>
        <begin position="31"/>
        <end position="62"/>
    </location>
</feature>
<feature type="transmembrane region" description="Helical" evidence="2">
    <location>
        <begin position="113"/>
        <end position="135"/>
    </location>
</feature>
<protein>
    <recommendedName>
        <fullName evidence="3">RIN4 pathogenic type III effector avirulence factor Avr cleavage site domain-containing protein</fullName>
    </recommendedName>
</protein>
<gene>
    <name evidence="4" type="ORF">FCM35_KLT02811</name>
</gene>
<accession>A0A833QRY0</accession>
<organism evidence="4 5">
    <name type="scientific">Carex littledalei</name>
    <dbReference type="NCBI Taxonomy" id="544730"/>
    <lineage>
        <taxon>Eukaryota</taxon>
        <taxon>Viridiplantae</taxon>
        <taxon>Streptophyta</taxon>
        <taxon>Embryophyta</taxon>
        <taxon>Tracheophyta</taxon>
        <taxon>Spermatophyta</taxon>
        <taxon>Magnoliopsida</taxon>
        <taxon>Liliopsida</taxon>
        <taxon>Poales</taxon>
        <taxon>Cyperaceae</taxon>
        <taxon>Cyperoideae</taxon>
        <taxon>Cariceae</taxon>
        <taxon>Carex</taxon>
        <taxon>Carex subgen. Euthyceras</taxon>
    </lineage>
</organism>
<comment type="caution">
    <text evidence="4">The sequence shown here is derived from an EMBL/GenBank/DDBJ whole genome shotgun (WGS) entry which is preliminary data.</text>
</comment>